<dbReference type="Pfam" id="PF08634">
    <property type="entry name" value="Pet127"/>
    <property type="match status" value="1"/>
</dbReference>
<organism evidence="2 3">
    <name type="scientific">Peltaster fructicola</name>
    <dbReference type="NCBI Taxonomy" id="286661"/>
    <lineage>
        <taxon>Eukaryota</taxon>
        <taxon>Fungi</taxon>
        <taxon>Dikarya</taxon>
        <taxon>Ascomycota</taxon>
        <taxon>Pezizomycotina</taxon>
        <taxon>Dothideomycetes</taxon>
        <taxon>Dothideomycetes incertae sedis</taxon>
        <taxon>Peltaster</taxon>
    </lineage>
</organism>
<feature type="compositionally biased region" description="Polar residues" evidence="1">
    <location>
        <begin position="160"/>
        <end position="183"/>
    </location>
</feature>
<feature type="compositionally biased region" description="Polar residues" evidence="1">
    <location>
        <begin position="79"/>
        <end position="106"/>
    </location>
</feature>
<reference evidence="2 3" key="1">
    <citation type="journal article" date="2016" name="Sci. Rep.">
        <title>Peltaster fructicola genome reveals evolution from an invasive phytopathogen to an ectophytic parasite.</title>
        <authorList>
            <person name="Xu C."/>
            <person name="Chen H."/>
            <person name="Gleason M.L."/>
            <person name="Xu J.R."/>
            <person name="Liu H."/>
            <person name="Zhang R."/>
            <person name="Sun G."/>
        </authorList>
    </citation>
    <scope>NUCLEOTIDE SEQUENCE [LARGE SCALE GENOMIC DNA]</scope>
    <source>
        <strain evidence="2 3">LNHT1506</strain>
    </source>
</reference>
<feature type="compositionally biased region" description="Low complexity" evidence="1">
    <location>
        <begin position="248"/>
        <end position="261"/>
    </location>
</feature>
<gene>
    <name evidence="2" type="ORF">AMS68_005057</name>
</gene>
<evidence type="ECO:0000313" key="2">
    <source>
        <dbReference type="EMBL" id="QIW99539.1"/>
    </source>
</evidence>
<dbReference type="GO" id="GO:0005740">
    <property type="term" value="C:mitochondrial envelope"/>
    <property type="evidence" value="ECO:0007669"/>
    <property type="project" value="TreeGrafter"/>
</dbReference>
<dbReference type="PANTHER" id="PTHR31014">
    <property type="entry name" value="MITOCHONDRIAL TRANSLATION SYSTEM COMPONENT PET127-RELATED"/>
    <property type="match status" value="1"/>
</dbReference>
<dbReference type="EMBL" id="CP051141">
    <property type="protein sequence ID" value="QIW99539.1"/>
    <property type="molecule type" value="Genomic_DNA"/>
</dbReference>
<dbReference type="AlphaFoldDB" id="A0A6H0XYP6"/>
<dbReference type="PANTHER" id="PTHR31014:SF0">
    <property type="entry name" value="MITOCHONDRIAL TRANSLATION SYSTEM COMPONENT PET127-RELATED"/>
    <property type="match status" value="1"/>
</dbReference>
<dbReference type="InterPro" id="IPR013943">
    <property type="entry name" value="Pet127"/>
</dbReference>
<evidence type="ECO:0000313" key="3">
    <source>
        <dbReference type="Proteomes" id="UP000503462"/>
    </source>
</evidence>
<feature type="compositionally biased region" description="Basic and acidic residues" evidence="1">
    <location>
        <begin position="57"/>
        <end position="70"/>
    </location>
</feature>
<evidence type="ECO:0000256" key="1">
    <source>
        <dbReference type="SAM" id="MobiDB-lite"/>
    </source>
</evidence>
<feature type="compositionally biased region" description="Basic and acidic residues" evidence="1">
    <location>
        <begin position="314"/>
        <end position="323"/>
    </location>
</feature>
<feature type="region of interest" description="Disordered" evidence="1">
    <location>
        <begin position="34"/>
        <end position="219"/>
    </location>
</feature>
<dbReference type="Proteomes" id="UP000503462">
    <property type="component" value="Chromosome 3"/>
</dbReference>
<dbReference type="OrthoDB" id="10249045at2759"/>
<feature type="compositionally biased region" description="Polar residues" evidence="1">
    <location>
        <begin position="264"/>
        <end position="274"/>
    </location>
</feature>
<feature type="region of interest" description="Disordered" evidence="1">
    <location>
        <begin position="307"/>
        <end position="331"/>
    </location>
</feature>
<feature type="compositionally biased region" description="Basic residues" evidence="1">
    <location>
        <begin position="126"/>
        <end position="138"/>
    </location>
</feature>
<dbReference type="GO" id="GO:0000964">
    <property type="term" value="P:mitochondrial RNA 5'-end processing"/>
    <property type="evidence" value="ECO:0007669"/>
    <property type="project" value="TreeGrafter"/>
</dbReference>
<name>A0A6H0XYP6_9PEZI</name>
<sequence>MYTALQRTPQRSAANHVCLACRRQLFISLQQTRRPLTTSTEARPADAIPVITPLQAKEQRSKSLSHEEKSRRRTAVGHGTNSLKPSSASVEPSDVQSAGNNRSSSEARGGDGGGHVLPSTVERGHNSRRARARRRAQGKKSSQGANAAKAAVQDKEQASARANSKAEQQSTQASGTSVTSEATGRTAKKKVKGFTDRKLRAQCPPSDQEQSAGAQPDNIVVGHREVSSLRVRKLGSRLVVRRLYGKKAPAPTAAQDTQPDTELNAETQSASNASVHPANVASHVEDEVAPYDNANFGGLGIRRVVSSSPVRESGGAREPHDTTKSSFTQDNYNQGFGLSKLQRALSATQAKPSSLIGNLRKRFFLPGKGKVETVSPFEAMEPSPKFADLERAKNERLNESPESPDQQGLEPNLEPAVTLNMPEPVAIDVRTLHVEPLDIEQPPIPKLSFGLDRVLFNPGVVQLQDSYSRVYNFDPYLQKIMPVREFDFNALKQYKTSSEDRTLSNLAKSHDKKYVGSTSSMTSTLAHFHYLLSHHRNINAGMLSRDFNPEHLTFTRINRAPSSIFLRWQDGTYAIDADKEWDTPNVLMMLGKSMEKLLTMPKDDFERYRKSDSREVSAAEREEPEAFQYTTMGDMLMRSQLDAYDPRLPGNGTFDLKTRAVVSIRMDASDYEPMLGYELVTLQGDYESYEREYFDMIRSTLLKYMLQARMGRMDGIFLAYHNIERLFGFQYLPIPEIDRAIHGQIDRCLGDQEFKLSVRMFNDILNAATAKFPKQSLRIMFETEGEANSELVVLRVFAEPMDDTDIETIQTRSKDANAAYEEKMMGIIRESPDDLKAVYKKLSEAESVDQEEDSDGSVDVDFVRSLASKSKQPLFSALVLVESSINDQIVVRPVNLKPSDKWTVNYSIIELDDSRLDEAWSFYAQAKARRKTTFGPAPDVETEEPKQKGNAYMDRLRSFVAKGRKYRTKMDAAEAGKEPVVWTP</sequence>
<proteinExistence type="predicted"/>
<accession>A0A6H0XYP6</accession>
<protein>
    <submittedName>
        <fullName evidence="2">Uncharacterized protein</fullName>
    </submittedName>
</protein>
<keyword evidence="3" id="KW-1185">Reference proteome</keyword>
<feature type="region of interest" description="Disordered" evidence="1">
    <location>
        <begin position="247"/>
        <end position="275"/>
    </location>
</feature>